<name>A0A5D3BUF7_CUCMM</name>
<reference evidence="3 4" key="1">
    <citation type="submission" date="2019-08" db="EMBL/GenBank/DDBJ databases">
        <title>Draft genome sequences of two oriental melons (Cucumis melo L. var makuwa).</title>
        <authorList>
            <person name="Kwon S.-Y."/>
        </authorList>
    </citation>
    <scope>NUCLEOTIDE SEQUENCE [LARGE SCALE GENOMIC DNA]</scope>
    <source>
        <strain evidence="4">cv. Chang Bougi</strain>
        <strain evidence="3">cv. SW 3</strain>
        <tissue evidence="2">Leaf</tissue>
    </source>
</reference>
<dbReference type="Proteomes" id="UP000321947">
    <property type="component" value="Unassembled WGS sequence"/>
</dbReference>
<keyword evidence="2" id="KW-0645">Protease</keyword>
<sequence length="231" mass="26861">MREQQQPAPPASAPAPVVPQAVPDQLSAEAKHLRDFRKYNPMTVDGSLEDPTMAQMWLSSLETIFRYMKCPEDKKVQCAVFMLTDRGTAWWKMKERMLGGDVGQITWEQFKESFYWKFFSASLRDAKCHNRNFLTRLCSTCLARSTSQPFKIQNLRTNLRYDVASLHLELFGLLHPRFKVFTMFSACYLYEGLLPLHQKFMYLPRGPSTSPYSVSKDFLDFSVFLQVQVDR</sequence>
<dbReference type="GO" id="GO:0006508">
    <property type="term" value="P:proteolysis"/>
    <property type="evidence" value="ECO:0007669"/>
    <property type="project" value="UniProtKB-KW"/>
</dbReference>
<organism evidence="2 4">
    <name type="scientific">Cucumis melo var. makuwa</name>
    <name type="common">Oriental melon</name>
    <dbReference type="NCBI Taxonomy" id="1194695"/>
    <lineage>
        <taxon>Eukaryota</taxon>
        <taxon>Viridiplantae</taxon>
        <taxon>Streptophyta</taxon>
        <taxon>Embryophyta</taxon>
        <taxon>Tracheophyta</taxon>
        <taxon>Spermatophyta</taxon>
        <taxon>Magnoliopsida</taxon>
        <taxon>eudicotyledons</taxon>
        <taxon>Gunneridae</taxon>
        <taxon>Pentapetalae</taxon>
        <taxon>rosids</taxon>
        <taxon>fabids</taxon>
        <taxon>Cucurbitales</taxon>
        <taxon>Cucurbitaceae</taxon>
        <taxon>Benincaseae</taxon>
        <taxon>Cucumis</taxon>
    </lineage>
</organism>
<dbReference type="OrthoDB" id="786614at2759"/>
<dbReference type="Proteomes" id="UP000321393">
    <property type="component" value="Unassembled WGS sequence"/>
</dbReference>
<evidence type="ECO:0000313" key="2">
    <source>
        <dbReference type="EMBL" id="TYK03371.1"/>
    </source>
</evidence>
<dbReference type="AlphaFoldDB" id="A0A5D3BUF7"/>
<keyword evidence="2" id="KW-0378">Hydrolase</keyword>
<evidence type="ECO:0000313" key="4">
    <source>
        <dbReference type="Proteomes" id="UP000321947"/>
    </source>
</evidence>
<gene>
    <name evidence="2" type="ORF">E5676_scaffold84663G00050</name>
    <name evidence="1" type="ORF">E6C27_scaffold430G001900</name>
</gene>
<dbReference type="EMBL" id="SSTD01015012">
    <property type="protein sequence ID" value="TYK03371.1"/>
    <property type="molecule type" value="Genomic_DNA"/>
</dbReference>
<protein>
    <submittedName>
        <fullName evidence="2">Gag-protease polyprotein</fullName>
    </submittedName>
</protein>
<evidence type="ECO:0000313" key="3">
    <source>
        <dbReference type="Proteomes" id="UP000321393"/>
    </source>
</evidence>
<dbReference type="GO" id="GO:0008233">
    <property type="term" value="F:peptidase activity"/>
    <property type="evidence" value="ECO:0007669"/>
    <property type="project" value="UniProtKB-KW"/>
</dbReference>
<dbReference type="EMBL" id="SSTE01006526">
    <property type="protein sequence ID" value="KAA0059256.1"/>
    <property type="molecule type" value="Genomic_DNA"/>
</dbReference>
<proteinExistence type="predicted"/>
<evidence type="ECO:0000313" key="1">
    <source>
        <dbReference type="EMBL" id="KAA0059256.1"/>
    </source>
</evidence>
<accession>A0A5D3BUF7</accession>
<comment type="caution">
    <text evidence="2">The sequence shown here is derived from an EMBL/GenBank/DDBJ whole genome shotgun (WGS) entry which is preliminary data.</text>
</comment>